<dbReference type="PANTHER" id="PTHR11689:SF158">
    <property type="entry name" value="H(+)_CL(-) EXCHANGE TRANSPORTER 6"/>
    <property type="match status" value="1"/>
</dbReference>
<accession>A0A8D1BVW6</accession>
<dbReference type="PANTHER" id="PTHR11689">
    <property type="entry name" value="CHLORIDE CHANNEL PROTEIN CLC FAMILY MEMBER"/>
    <property type="match status" value="1"/>
</dbReference>
<keyword evidence="1" id="KW-0050">Antiport</keyword>
<dbReference type="InterPro" id="IPR051280">
    <property type="entry name" value="Cl-channel/antiporter"/>
</dbReference>
<sequence>MAGCRGSLCCCCRWCCCCGERETRTPEELTILGETQEEEDEILPRKDYESLDYDRCINDPYLEVLETMDNKKGRRYEAVKWMMVFAIGVSTGLVSRWLGEMAGQWVEGVKGQAPAVCHYNRDCLFLVPFFFFFFFFLMNNPDTFSHLLSLDEMKVSRATLMPFRALEALVKPVPLSVVPSDRWHRGWGECSVDVEVTLSGKSKVMGTRLWPRCPFLEHSVPVNRTP</sequence>
<feature type="transmembrane region" description="Helical" evidence="4">
    <location>
        <begin position="119"/>
        <end position="138"/>
    </location>
</feature>
<evidence type="ECO:0000313" key="5">
    <source>
        <dbReference type="Ensembl" id="ENSSSCP00030003212.1"/>
    </source>
</evidence>
<dbReference type="GO" id="GO:0005247">
    <property type="term" value="F:voltage-gated chloride channel activity"/>
    <property type="evidence" value="ECO:0007669"/>
    <property type="project" value="InterPro"/>
</dbReference>
<evidence type="ECO:0000256" key="2">
    <source>
        <dbReference type="ARBA" id="ARBA00022737"/>
    </source>
</evidence>
<dbReference type="Ensembl" id="ENSSSCT00030007209.1">
    <property type="protein sequence ID" value="ENSSSCP00030003212.1"/>
    <property type="gene ID" value="ENSSSCG00030005286.1"/>
</dbReference>
<dbReference type="InterPro" id="IPR002248">
    <property type="entry name" value="Cl_channel-6"/>
</dbReference>
<dbReference type="GO" id="GO:0016020">
    <property type="term" value="C:membrane"/>
    <property type="evidence" value="ECO:0007669"/>
    <property type="project" value="InterPro"/>
</dbReference>
<protein>
    <submittedName>
        <fullName evidence="5">Uncharacterized protein</fullName>
    </submittedName>
</protein>
<proteinExistence type="predicted"/>
<keyword evidence="3" id="KW-0129">CBS domain</keyword>
<dbReference type="PRINTS" id="PR01117">
    <property type="entry name" value="CLCHANNEL6"/>
</dbReference>
<keyword evidence="4" id="KW-0472">Membrane</keyword>
<feature type="transmembrane region" description="Helical" evidence="4">
    <location>
        <begin position="78"/>
        <end position="99"/>
    </location>
</feature>
<keyword evidence="1" id="KW-0813">Transport</keyword>
<evidence type="ECO:0000313" key="6">
    <source>
        <dbReference type="Proteomes" id="UP000694570"/>
    </source>
</evidence>
<evidence type="ECO:0000256" key="3">
    <source>
        <dbReference type="ARBA" id="ARBA00023122"/>
    </source>
</evidence>
<dbReference type="AlphaFoldDB" id="A0A8D1BVW6"/>
<dbReference type="GO" id="GO:0015297">
    <property type="term" value="F:antiporter activity"/>
    <property type="evidence" value="ECO:0007669"/>
    <property type="project" value="UniProtKB-KW"/>
</dbReference>
<keyword evidence="2" id="KW-0677">Repeat</keyword>
<keyword evidence="4" id="KW-1133">Transmembrane helix</keyword>
<evidence type="ECO:0000256" key="1">
    <source>
        <dbReference type="ARBA" id="ARBA00022449"/>
    </source>
</evidence>
<reference evidence="5" key="1">
    <citation type="submission" date="2025-08" db="UniProtKB">
        <authorList>
            <consortium name="Ensembl"/>
        </authorList>
    </citation>
    <scope>IDENTIFICATION</scope>
</reference>
<name>A0A8D1BVW6_PIG</name>
<dbReference type="Proteomes" id="UP000694570">
    <property type="component" value="Unplaced"/>
</dbReference>
<organism evidence="5 6">
    <name type="scientific">Sus scrofa</name>
    <name type="common">Pig</name>
    <dbReference type="NCBI Taxonomy" id="9823"/>
    <lineage>
        <taxon>Eukaryota</taxon>
        <taxon>Metazoa</taxon>
        <taxon>Chordata</taxon>
        <taxon>Craniata</taxon>
        <taxon>Vertebrata</taxon>
        <taxon>Euteleostomi</taxon>
        <taxon>Mammalia</taxon>
        <taxon>Eutheria</taxon>
        <taxon>Laurasiatheria</taxon>
        <taxon>Artiodactyla</taxon>
        <taxon>Suina</taxon>
        <taxon>Suidae</taxon>
        <taxon>Sus</taxon>
    </lineage>
</organism>
<evidence type="ECO:0000256" key="4">
    <source>
        <dbReference type="SAM" id="Phobius"/>
    </source>
</evidence>
<keyword evidence="4" id="KW-0812">Transmembrane</keyword>